<protein>
    <submittedName>
        <fullName evidence="1">Uncharacterized protein</fullName>
    </submittedName>
</protein>
<organism evidence="1 2">
    <name type="scientific">Diploptera punctata</name>
    <name type="common">Pacific beetle cockroach</name>
    <dbReference type="NCBI Taxonomy" id="6984"/>
    <lineage>
        <taxon>Eukaryota</taxon>
        <taxon>Metazoa</taxon>
        <taxon>Ecdysozoa</taxon>
        <taxon>Arthropoda</taxon>
        <taxon>Hexapoda</taxon>
        <taxon>Insecta</taxon>
        <taxon>Pterygota</taxon>
        <taxon>Neoptera</taxon>
        <taxon>Polyneoptera</taxon>
        <taxon>Dictyoptera</taxon>
        <taxon>Blattodea</taxon>
        <taxon>Blaberoidea</taxon>
        <taxon>Blaberidae</taxon>
        <taxon>Diplopterinae</taxon>
        <taxon>Diploptera</taxon>
    </lineage>
</organism>
<feature type="non-terminal residue" evidence="1">
    <location>
        <position position="1"/>
    </location>
</feature>
<sequence>TEHLLKEEKERGGIILSAAKYGQVFNLWQLNSSVLEGHSRRDAFFSTNRSQLQDDFRMGVDYDNKTLLHNGFRYLALRCFTHVEMMGASGMLAGPPGSLGSYTTEYFDLLNETLSEFTKNYKSMPRESKEQIYEST</sequence>
<dbReference type="EMBL" id="JASPKZ010008128">
    <property type="protein sequence ID" value="KAJ9580842.1"/>
    <property type="molecule type" value="Genomic_DNA"/>
</dbReference>
<accession>A0AAD8E8R9</accession>
<gene>
    <name evidence="1" type="ORF">L9F63_023973</name>
</gene>
<keyword evidence="2" id="KW-1185">Reference proteome</keyword>
<dbReference type="Proteomes" id="UP001233999">
    <property type="component" value="Unassembled WGS sequence"/>
</dbReference>
<evidence type="ECO:0000313" key="1">
    <source>
        <dbReference type="EMBL" id="KAJ9580842.1"/>
    </source>
</evidence>
<comment type="caution">
    <text evidence="1">The sequence shown here is derived from an EMBL/GenBank/DDBJ whole genome shotgun (WGS) entry which is preliminary data.</text>
</comment>
<reference evidence="1" key="1">
    <citation type="journal article" date="2023" name="IScience">
        <title>Live-bearing cockroach genome reveals convergent evolutionary mechanisms linked to viviparity in insects and beyond.</title>
        <authorList>
            <person name="Fouks B."/>
            <person name="Harrison M.C."/>
            <person name="Mikhailova A.A."/>
            <person name="Marchal E."/>
            <person name="English S."/>
            <person name="Carruthers M."/>
            <person name="Jennings E.C."/>
            <person name="Chiamaka E.L."/>
            <person name="Frigard R.A."/>
            <person name="Pippel M."/>
            <person name="Attardo G.M."/>
            <person name="Benoit J.B."/>
            <person name="Bornberg-Bauer E."/>
            <person name="Tobe S.S."/>
        </authorList>
    </citation>
    <scope>NUCLEOTIDE SEQUENCE</scope>
    <source>
        <strain evidence="1">Stay&amp;Tobe</strain>
    </source>
</reference>
<name>A0AAD8E8R9_DIPPU</name>
<reference evidence="1" key="2">
    <citation type="submission" date="2023-05" db="EMBL/GenBank/DDBJ databases">
        <authorList>
            <person name="Fouks B."/>
        </authorList>
    </citation>
    <scope>NUCLEOTIDE SEQUENCE</scope>
    <source>
        <strain evidence="1">Stay&amp;Tobe</strain>
        <tissue evidence="1">Testes</tissue>
    </source>
</reference>
<proteinExistence type="predicted"/>
<dbReference type="AlphaFoldDB" id="A0AAD8E8R9"/>
<evidence type="ECO:0000313" key="2">
    <source>
        <dbReference type="Proteomes" id="UP001233999"/>
    </source>
</evidence>
<feature type="non-terminal residue" evidence="1">
    <location>
        <position position="136"/>
    </location>
</feature>